<dbReference type="Proteomes" id="UP000821853">
    <property type="component" value="Chromosome 5"/>
</dbReference>
<evidence type="ECO:0000256" key="1">
    <source>
        <dbReference type="SAM" id="MobiDB-lite"/>
    </source>
</evidence>
<dbReference type="EMBL" id="JABSTR010000007">
    <property type="protein sequence ID" value="KAH9374741.1"/>
    <property type="molecule type" value="Genomic_DNA"/>
</dbReference>
<evidence type="ECO:0000313" key="2">
    <source>
        <dbReference type="EMBL" id="KAH9374741.1"/>
    </source>
</evidence>
<gene>
    <name evidence="2" type="ORF">HPB48_011342</name>
</gene>
<evidence type="ECO:0000313" key="3">
    <source>
        <dbReference type="Proteomes" id="UP000821853"/>
    </source>
</evidence>
<organism evidence="2 3">
    <name type="scientific">Haemaphysalis longicornis</name>
    <name type="common">Bush tick</name>
    <dbReference type="NCBI Taxonomy" id="44386"/>
    <lineage>
        <taxon>Eukaryota</taxon>
        <taxon>Metazoa</taxon>
        <taxon>Ecdysozoa</taxon>
        <taxon>Arthropoda</taxon>
        <taxon>Chelicerata</taxon>
        <taxon>Arachnida</taxon>
        <taxon>Acari</taxon>
        <taxon>Parasitiformes</taxon>
        <taxon>Ixodida</taxon>
        <taxon>Ixodoidea</taxon>
        <taxon>Ixodidae</taxon>
        <taxon>Haemaphysalinae</taxon>
        <taxon>Haemaphysalis</taxon>
    </lineage>
</organism>
<feature type="region of interest" description="Disordered" evidence="1">
    <location>
        <begin position="57"/>
        <end position="78"/>
    </location>
</feature>
<accession>A0A9J6GH65</accession>
<keyword evidence="3" id="KW-1185">Reference proteome</keyword>
<sequence>MEVQTNTPKTWHTIRGILNKEGRRVTQLTTYLVFYTSIKEMKPHYCKTCGTSTFRLPPQNQQSHMPVNPTSSCTDRSPKKKCMRLSLISTRDLHEALTVLPIV</sequence>
<dbReference type="AlphaFoldDB" id="A0A9J6GH65"/>
<name>A0A9J6GH65_HAELO</name>
<comment type="caution">
    <text evidence="2">The sequence shown here is derived from an EMBL/GenBank/DDBJ whole genome shotgun (WGS) entry which is preliminary data.</text>
</comment>
<dbReference type="VEuPathDB" id="VectorBase:HLOH_061230"/>
<proteinExistence type="predicted"/>
<feature type="compositionally biased region" description="Polar residues" evidence="1">
    <location>
        <begin position="57"/>
        <end position="75"/>
    </location>
</feature>
<reference evidence="2 3" key="1">
    <citation type="journal article" date="2020" name="Cell">
        <title>Large-Scale Comparative Analyses of Tick Genomes Elucidate Their Genetic Diversity and Vector Capacities.</title>
        <authorList>
            <consortium name="Tick Genome and Microbiome Consortium (TIGMIC)"/>
            <person name="Jia N."/>
            <person name="Wang J."/>
            <person name="Shi W."/>
            <person name="Du L."/>
            <person name="Sun Y."/>
            <person name="Zhan W."/>
            <person name="Jiang J.F."/>
            <person name="Wang Q."/>
            <person name="Zhang B."/>
            <person name="Ji P."/>
            <person name="Bell-Sakyi L."/>
            <person name="Cui X.M."/>
            <person name="Yuan T.T."/>
            <person name="Jiang B.G."/>
            <person name="Yang W.F."/>
            <person name="Lam T.T."/>
            <person name="Chang Q.C."/>
            <person name="Ding S.J."/>
            <person name="Wang X.J."/>
            <person name="Zhu J.G."/>
            <person name="Ruan X.D."/>
            <person name="Zhao L."/>
            <person name="Wei J.T."/>
            <person name="Ye R.Z."/>
            <person name="Que T.C."/>
            <person name="Du C.H."/>
            <person name="Zhou Y.H."/>
            <person name="Cheng J.X."/>
            <person name="Dai P.F."/>
            <person name="Guo W.B."/>
            <person name="Han X.H."/>
            <person name="Huang E.J."/>
            <person name="Li L.F."/>
            <person name="Wei W."/>
            <person name="Gao Y.C."/>
            <person name="Liu J.Z."/>
            <person name="Shao H.Z."/>
            <person name="Wang X."/>
            <person name="Wang C.C."/>
            <person name="Yang T.C."/>
            <person name="Huo Q.B."/>
            <person name="Li W."/>
            <person name="Chen H.Y."/>
            <person name="Chen S.E."/>
            <person name="Zhou L.G."/>
            <person name="Ni X.B."/>
            <person name="Tian J.H."/>
            <person name="Sheng Y."/>
            <person name="Liu T."/>
            <person name="Pan Y.S."/>
            <person name="Xia L.Y."/>
            <person name="Li J."/>
            <person name="Zhao F."/>
            <person name="Cao W.C."/>
        </authorList>
    </citation>
    <scope>NUCLEOTIDE SEQUENCE [LARGE SCALE GENOMIC DNA]</scope>
    <source>
        <strain evidence="2">HaeL-2018</strain>
    </source>
</reference>
<protein>
    <submittedName>
        <fullName evidence="2">Uncharacterized protein</fullName>
    </submittedName>
</protein>